<comment type="catalytic activity">
    <reaction evidence="3">
        <text>glutathione + H2O = L-cysteinylglycine + L-glutamate</text>
        <dbReference type="Rhea" id="RHEA:28807"/>
        <dbReference type="ChEBI" id="CHEBI:15377"/>
        <dbReference type="ChEBI" id="CHEBI:29985"/>
        <dbReference type="ChEBI" id="CHEBI:57925"/>
        <dbReference type="ChEBI" id="CHEBI:61694"/>
        <dbReference type="EC" id="3.4.19.13"/>
    </reaction>
</comment>
<dbReference type="STRING" id="56723.ENSLBEP00000022979"/>
<comment type="subcellular location">
    <subcellularLocation>
        <location evidence="3">Membrane</location>
        <topology evidence="3">Single-pass type II membrane protein</topology>
    </subcellularLocation>
</comment>
<dbReference type="SUPFAM" id="SSF56235">
    <property type="entry name" value="N-terminal nucleophile aminohydrolases (Ntn hydrolases)"/>
    <property type="match status" value="1"/>
</dbReference>
<dbReference type="AlphaFoldDB" id="A0A3Q3FU65"/>
<dbReference type="InterPro" id="IPR043137">
    <property type="entry name" value="GGT_ssub_C"/>
</dbReference>
<dbReference type="GO" id="GO:0006751">
    <property type="term" value="P:glutathione catabolic process"/>
    <property type="evidence" value="ECO:0007669"/>
    <property type="project" value="UniProtKB-UniRule"/>
</dbReference>
<reference evidence="4" key="1">
    <citation type="submission" date="2025-08" db="UniProtKB">
        <authorList>
            <consortium name="Ensembl"/>
        </authorList>
    </citation>
    <scope>IDENTIFICATION</scope>
</reference>
<comment type="function">
    <text evidence="3">Cleaves the gamma-glutamyl peptide bond of glutathione and glutathione conjugates.</text>
</comment>
<comment type="catalytic activity">
    <reaction evidence="3">
        <text>an N-terminal (5-L-glutamyl)-[peptide] + an alpha-amino acid = 5-L-glutamyl amino acid + an N-terminal L-alpha-aminoacyl-[peptide]</text>
        <dbReference type="Rhea" id="RHEA:23904"/>
        <dbReference type="Rhea" id="RHEA-COMP:9780"/>
        <dbReference type="Rhea" id="RHEA-COMP:9795"/>
        <dbReference type="ChEBI" id="CHEBI:77644"/>
        <dbReference type="ChEBI" id="CHEBI:78597"/>
        <dbReference type="ChEBI" id="CHEBI:78599"/>
        <dbReference type="ChEBI" id="CHEBI:78608"/>
        <dbReference type="EC" id="2.3.2.2"/>
    </reaction>
</comment>
<reference evidence="4" key="2">
    <citation type="submission" date="2025-09" db="UniProtKB">
        <authorList>
            <consortium name="Ensembl"/>
        </authorList>
    </citation>
    <scope>IDENTIFICATION</scope>
</reference>
<dbReference type="EC" id="2.3.2.2" evidence="3"/>
<dbReference type="InterPro" id="IPR000101">
    <property type="entry name" value="GGT_peptidase"/>
</dbReference>
<dbReference type="Proteomes" id="UP000261660">
    <property type="component" value="Unplaced"/>
</dbReference>
<evidence type="ECO:0000256" key="3">
    <source>
        <dbReference type="RuleBase" id="RU368068"/>
    </source>
</evidence>
<proteinExistence type="inferred from homology"/>
<keyword evidence="3" id="KW-0378">Hydrolase</keyword>
<accession>A0A3Q3FU65</accession>
<dbReference type="EC" id="3.4.19.13" evidence="3"/>
<feature type="transmembrane region" description="Helical" evidence="3">
    <location>
        <begin position="99"/>
        <end position="120"/>
    </location>
</feature>
<protein>
    <recommendedName>
        <fullName evidence="3">Glutathione hydrolase</fullName>
        <ecNumber evidence="3">2.3.2.2</ecNumber>
        <ecNumber evidence="3">3.4.19.13</ecNumber>
    </recommendedName>
    <alternativeName>
        <fullName evidence="3">Gamma-glutamyltransferase</fullName>
    </alternativeName>
    <alternativeName>
        <fullName evidence="3">Gamma-glutamyltranspeptidase</fullName>
    </alternativeName>
</protein>
<dbReference type="PANTHER" id="PTHR11686:SF54">
    <property type="entry name" value="GLUTATHIONE HYDROLASE 7"/>
    <property type="match status" value="1"/>
</dbReference>
<dbReference type="GO" id="GO:0005886">
    <property type="term" value="C:plasma membrane"/>
    <property type="evidence" value="ECO:0007669"/>
    <property type="project" value="TreeGrafter"/>
</dbReference>
<keyword evidence="3" id="KW-0808">Transferase</keyword>
<dbReference type="PRINTS" id="PR01210">
    <property type="entry name" value="GGTRANSPTASE"/>
</dbReference>
<evidence type="ECO:0000256" key="2">
    <source>
        <dbReference type="PIRSR" id="PIRSR600101-2"/>
    </source>
</evidence>
<dbReference type="GO" id="GO:0103068">
    <property type="term" value="F:leukotriene C4 gamma-glutamyl transferase activity"/>
    <property type="evidence" value="ECO:0007669"/>
    <property type="project" value="UniProtKB-EC"/>
</dbReference>
<keyword evidence="3" id="KW-0472">Membrane</keyword>
<organism evidence="4 5">
    <name type="scientific">Labrus bergylta</name>
    <name type="common">ballan wrasse</name>
    <dbReference type="NCBI Taxonomy" id="56723"/>
    <lineage>
        <taxon>Eukaryota</taxon>
        <taxon>Metazoa</taxon>
        <taxon>Chordata</taxon>
        <taxon>Craniata</taxon>
        <taxon>Vertebrata</taxon>
        <taxon>Euteleostomi</taxon>
        <taxon>Actinopterygii</taxon>
        <taxon>Neopterygii</taxon>
        <taxon>Teleostei</taxon>
        <taxon>Neoteleostei</taxon>
        <taxon>Acanthomorphata</taxon>
        <taxon>Eupercaria</taxon>
        <taxon>Labriformes</taxon>
        <taxon>Labridae</taxon>
        <taxon>Labrus</taxon>
    </lineage>
</organism>
<evidence type="ECO:0000313" key="5">
    <source>
        <dbReference type="Proteomes" id="UP000261660"/>
    </source>
</evidence>
<dbReference type="UniPathway" id="UPA00204"/>
<dbReference type="GO" id="GO:0036374">
    <property type="term" value="F:glutathione hydrolase activity"/>
    <property type="evidence" value="ECO:0007669"/>
    <property type="project" value="UniProtKB-UniRule"/>
</dbReference>
<feature type="binding site" evidence="2">
    <location>
        <position position="431"/>
    </location>
    <ligand>
        <name>L-glutamate</name>
        <dbReference type="ChEBI" id="CHEBI:29985"/>
    </ligand>
</feature>
<dbReference type="Pfam" id="PF01019">
    <property type="entry name" value="G_glu_transpept"/>
    <property type="match status" value="1"/>
</dbReference>
<name>A0A3Q3FU65_9LABR</name>
<dbReference type="InParanoid" id="A0A3Q3FU65"/>
<dbReference type="Ensembl" id="ENSLBET00000024177.1">
    <property type="protein sequence ID" value="ENSLBEP00000022979.1"/>
    <property type="gene ID" value="ENSLBEG00000017621.1"/>
</dbReference>
<keyword evidence="3" id="KW-1133">Transmembrane helix</keyword>
<dbReference type="PANTHER" id="PTHR11686">
    <property type="entry name" value="GAMMA GLUTAMYL TRANSPEPTIDASE"/>
    <property type="match status" value="1"/>
</dbReference>
<keyword evidence="3" id="KW-0012">Acyltransferase</keyword>
<comment type="catalytic activity">
    <reaction evidence="3">
        <text>an S-substituted glutathione + H2O = an S-substituted L-cysteinylglycine + L-glutamate</text>
        <dbReference type="Rhea" id="RHEA:59468"/>
        <dbReference type="ChEBI" id="CHEBI:15377"/>
        <dbReference type="ChEBI" id="CHEBI:29985"/>
        <dbReference type="ChEBI" id="CHEBI:90779"/>
        <dbReference type="ChEBI" id="CHEBI:143103"/>
        <dbReference type="EC" id="3.4.19.13"/>
    </reaction>
</comment>
<dbReference type="GeneTree" id="ENSGT00940000156917"/>
<comment type="similarity">
    <text evidence="1">Belongs to the gamma-glutamyltransferase family.</text>
</comment>
<keyword evidence="3" id="KW-0812">Transmembrane</keyword>
<feature type="binding site" evidence="2">
    <location>
        <position position="480"/>
    </location>
    <ligand>
        <name>L-glutamate</name>
        <dbReference type="ChEBI" id="CHEBI:29985"/>
    </ligand>
</feature>
<dbReference type="InterPro" id="IPR029055">
    <property type="entry name" value="Ntn_hydrolases_N"/>
</dbReference>
<evidence type="ECO:0000313" key="4">
    <source>
        <dbReference type="Ensembl" id="ENSLBEP00000022979.1"/>
    </source>
</evidence>
<comment type="pathway">
    <text evidence="3">Sulfur metabolism; glutathione metabolism.</text>
</comment>
<keyword evidence="5" id="KW-1185">Reference proteome</keyword>
<sequence length="570" mass="62132">MKRLSVLRQNTGKMDNTLKSKLTQQIKNSYKSVAASSHLNKSPSTTDFTCDLSQNNNVSNLPKEVHLKQLVSGSQEYPDQSLSNLKETNEASSSKASLVPVYAAFITFAFGVTIALILHINLRQILVSIKGVLVSDHELCTALGLKVLHDHGSSVDAAIAAALCLSVVHPHVSGVGGGGVMLVHDIQKNKTRVINYQDTAPETLKEEMLLYFPKLNTGLQVGVPGMLRGLHHAHSLYGRLPWKDVVYRAASVAKEGFNVSLSLSEAIEKVKGETLSKRFRDIFFPDGQALHSGLILRMPGLAGVLQAPLSNFYNGNFSQEIEDEVRANGGVLSREDISNYSVLVERPVEGLLNDSIIQIPPGAALMSDLNLLVGYHLNENNNTKTQTQLAGQVAVIGPDDLMVSVVSSLCKPFGSKIITQSGIILNSAILDFSWPNKTRGQPLTNQKNRVQPEKRPLLSPMPTLVVPAGSKCGVYMAFSSSIGQQSLNMAMSRALSFHKETNESIYTRRRHPKLRSDGVLVDSLTAVFPEESAQVFQEQGQKAHSDVQGVIRKEDVITAITLPQLYNNLL</sequence>
<evidence type="ECO:0000256" key="1">
    <source>
        <dbReference type="ARBA" id="ARBA00009381"/>
    </source>
</evidence>
<dbReference type="Gene3D" id="3.60.20.40">
    <property type="match status" value="1"/>
</dbReference>